<evidence type="ECO:0000256" key="5">
    <source>
        <dbReference type="ARBA" id="ARBA00042623"/>
    </source>
</evidence>
<dbReference type="Proteomes" id="UP000319731">
    <property type="component" value="Unassembled WGS sequence"/>
</dbReference>
<keyword evidence="2 6" id="KW-0689">Ribosomal protein</keyword>
<comment type="caution">
    <text evidence="7">The sequence shown here is derived from an EMBL/GenBank/DDBJ whole genome shotgun (WGS) entry which is preliminary data.</text>
</comment>
<proteinExistence type="inferred from homology"/>
<dbReference type="PROSITE" id="PS00360">
    <property type="entry name" value="RIBOSOMAL_S9"/>
    <property type="match status" value="1"/>
</dbReference>
<evidence type="ECO:0000313" key="7">
    <source>
        <dbReference type="EMBL" id="TPX35855.1"/>
    </source>
</evidence>
<evidence type="ECO:0000256" key="4">
    <source>
        <dbReference type="ARBA" id="ARBA00039318"/>
    </source>
</evidence>
<sequence>MATPTARTTCLLLLRKPFKPFPSIPHHRASYSTTESGLHAGYFTGNPKYYDALIKVNNLIKSRGGLPTSTTQNIKNNPMWMTLDDIKATYGYRMDELTYNSFIAKLNVLYQRRFVGDESDGLPQADTEITTLLQRFVKLGRDISIQPPPPPTLDAEGKSYAYASRKTAKAQAWILAGDGAIYINGIPMGDYFKSALERDVVMKPLVAGDVLGKYNIWCLAKGGGLAGQAGAVMVAVARALVVHEPALGEAFKQAELTKVDTRQVERKKTGLPKARKRYTWVKR</sequence>
<evidence type="ECO:0000313" key="8">
    <source>
        <dbReference type="Proteomes" id="UP000319731"/>
    </source>
</evidence>
<keyword evidence="3 6" id="KW-0687">Ribonucleoprotein</keyword>
<protein>
    <recommendedName>
        <fullName evidence="4">Small ribosomal subunit protein uS9m</fullName>
    </recommendedName>
    <alternativeName>
        <fullName evidence="5">37S ribosomal protein S9, mitochondrial</fullName>
    </alternativeName>
</protein>
<dbReference type="GeneID" id="42002958"/>
<evidence type="ECO:0000256" key="6">
    <source>
        <dbReference type="RuleBase" id="RU003815"/>
    </source>
</evidence>
<keyword evidence="8" id="KW-1185">Reference proteome</keyword>
<organism evidence="7 8">
    <name type="scientific">Synchytrium microbalum</name>
    <dbReference type="NCBI Taxonomy" id="1806994"/>
    <lineage>
        <taxon>Eukaryota</taxon>
        <taxon>Fungi</taxon>
        <taxon>Fungi incertae sedis</taxon>
        <taxon>Chytridiomycota</taxon>
        <taxon>Chytridiomycota incertae sedis</taxon>
        <taxon>Chytridiomycetes</taxon>
        <taxon>Synchytriales</taxon>
        <taxon>Synchytriaceae</taxon>
        <taxon>Synchytrium</taxon>
    </lineage>
</organism>
<evidence type="ECO:0000256" key="2">
    <source>
        <dbReference type="ARBA" id="ARBA00022980"/>
    </source>
</evidence>
<dbReference type="STRING" id="1806994.A0A507CE50"/>
<dbReference type="PANTHER" id="PTHR21569:SF1">
    <property type="entry name" value="SMALL RIBOSOMAL SUBUNIT PROTEIN US9M"/>
    <property type="match status" value="1"/>
</dbReference>
<dbReference type="Gene3D" id="3.30.230.10">
    <property type="match status" value="1"/>
</dbReference>
<dbReference type="Pfam" id="PF00380">
    <property type="entry name" value="Ribosomal_S9"/>
    <property type="match status" value="1"/>
</dbReference>
<dbReference type="InterPro" id="IPR000754">
    <property type="entry name" value="Ribosomal_uS9"/>
</dbReference>
<dbReference type="InterPro" id="IPR023035">
    <property type="entry name" value="Ribosomal_uS9_bac/plastid"/>
</dbReference>
<dbReference type="OrthoDB" id="10254627at2759"/>
<dbReference type="RefSeq" id="XP_031026240.1">
    <property type="nucleotide sequence ID" value="XM_031167661.1"/>
</dbReference>
<dbReference type="GO" id="GO:0003735">
    <property type="term" value="F:structural constituent of ribosome"/>
    <property type="evidence" value="ECO:0007669"/>
    <property type="project" value="InterPro"/>
</dbReference>
<dbReference type="InterPro" id="IPR014721">
    <property type="entry name" value="Ribsml_uS5_D2-typ_fold_subgr"/>
</dbReference>
<evidence type="ECO:0000256" key="3">
    <source>
        <dbReference type="ARBA" id="ARBA00023274"/>
    </source>
</evidence>
<evidence type="ECO:0000256" key="1">
    <source>
        <dbReference type="ARBA" id="ARBA00005251"/>
    </source>
</evidence>
<dbReference type="InterPro" id="IPR020574">
    <property type="entry name" value="Ribosomal_uS9_CS"/>
</dbReference>
<dbReference type="SUPFAM" id="SSF54211">
    <property type="entry name" value="Ribosomal protein S5 domain 2-like"/>
    <property type="match status" value="1"/>
</dbReference>
<dbReference type="InterPro" id="IPR020568">
    <property type="entry name" value="Ribosomal_Su5_D2-typ_SF"/>
</dbReference>
<name>A0A507CE50_9FUNG</name>
<dbReference type="AlphaFoldDB" id="A0A507CE50"/>
<dbReference type="EMBL" id="QEAO01000006">
    <property type="protein sequence ID" value="TPX35855.1"/>
    <property type="molecule type" value="Genomic_DNA"/>
</dbReference>
<gene>
    <name evidence="7" type="ORF">SmJEL517_g01733</name>
</gene>
<dbReference type="GO" id="GO:0003723">
    <property type="term" value="F:RNA binding"/>
    <property type="evidence" value="ECO:0007669"/>
    <property type="project" value="TreeGrafter"/>
</dbReference>
<dbReference type="GO" id="GO:0006412">
    <property type="term" value="P:translation"/>
    <property type="evidence" value="ECO:0007669"/>
    <property type="project" value="InterPro"/>
</dbReference>
<dbReference type="GO" id="GO:0005763">
    <property type="term" value="C:mitochondrial small ribosomal subunit"/>
    <property type="evidence" value="ECO:0007669"/>
    <property type="project" value="TreeGrafter"/>
</dbReference>
<dbReference type="NCBIfam" id="NF001099">
    <property type="entry name" value="PRK00132.1"/>
    <property type="match status" value="1"/>
</dbReference>
<comment type="similarity">
    <text evidence="1 6">Belongs to the universal ribosomal protein uS9 family.</text>
</comment>
<dbReference type="PANTHER" id="PTHR21569">
    <property type="entry name" value="RIBOSOMAL PROTEIN S9"/>
    <property type="match status" value="1"/>
</dbReference>
<reference evidence="7 8" key="1">
    <citation type="journal article" date="2019" name="Sci. Rep.">
        <title>Comparative genomics of chytrid fungi reveal insights into the obligate biotrophic and pathogenic lifestyle of Synchytrium endobioticum.</title>
        <authorList>
            <person name="van de Vossenberg B.T.L.H."/>
            <person name="Warris S."/>
            <person name="Nguyen H.D.T."/>
            <person name="van Gent-Pelzer M.P.E."/>
            <person name="Joly D.L."/>
            <person name="van de Geest H.C."/>
            <person name="Bonants P.J.M."/>
            <person name="Smith D.S."/>
            <person name="Levesque C.A."/>
            <person name="van der Lee T.A.J."/>
        </authorList>
    </citation>
    <scope>NUCLEOTIDE SEQUENCE [LARGE SCALE GENOMIC DNA]</scope>
    <source>
        <strain evidence="7 8">JEL517</strain>
    </source>
</reference>
<accession>A0A507CE50</accession>